<gene>
    <name evidence="11" type="ORF">FSW04_02095</name>
</gene>
<evidence type="ECO:0000313" key="11">
    <source>
        <dbReference type="EMBL" id="QEC46487.1"/>
    </source>
</evidence>
<evidence type="ECO:0000256" key="1">
    <source>
        <dbReference type="ARBA" id="ARBA00001974"/>
    </source>
</evidence>
<keyword evidence="4 7" id="KW-0285">Flavoprotein</keyword>
<dbReference type="Gene3D" id="1.10.540.10">
    <property type="entry name" value="Acyl-CoA dehydrogenase/oxidase, N-terminal domain"/>
    <property type="match status" value="1"/>
</dbReference>
<dbReference type="PROSITE" id="PS00072">
    <property type="entry name" value="ACYL_COA_DH_1"/>
    <property type="match status" value="1"/>
</dbReference>
<keyword evidence="5 7" id="KW-0274">FAD</keyword>
<accession>A0A5B8U0H3</accession>
<dbReference type="InterPro" id="IPR050741">
    <property type="entry name" value="Acyl-CoA_dehydrogenase"/>
</dbReference>
<dbReference type="InterPro" id="IPR006089">
    <property type="entry name" value="Acyl-CoA_DH_CS"/>
</dbReference>
<keyword evidence="6 7" id="KW-0560">Oxidoreductase</keyword>
<dbReference type="Gene3D" id="2.40.110.10">
    <property type="entry name" value="Butyryl-CoA Dehydrogenase, subunit A, domain 2"/>
    <property type="match status" value="1"/>
</dbReference>
<dbReference type="GO" id="GO:0033539">
    <property type="term" value="P:fatty acid beta-oxidation using acyl-CoA dehydrogenase"/>
    <property type="evidence" value="ECO:0007669"/>
    <property type="project" value="TreeGrafter"/>
</dbReference>
<dbReference type="PANTHER" id="PTHR48083">
    <property type="entry name" value="MEDIUM-CHAIN SPECIFIC ACYL-COA DEHYDROGENASE, MITOCHONDRIAL-RELATED"/>
    <property type="match status" value="1"/>
</dbReference>
<dbReference type="InterPro" id="IPR009100">
    <property type="entry name" value="AcylCoA_DH/oxidase_NM_dom_sf"/>
</dbReference>
<comment type="similarity">
    <text evidence="2 7">Belongs to the acyl-CoA dehydrogenase family.</text>
</comment>
<keyword evidence="12" id="KW-1185">Reference proteome</keyword>
<evidence type="ECO:0000256" key="2">
    <source>
        <dbReference type="ARBA" id="ARBA00009347"/>
    </source>
</evidence>
<reference evidence="11 12" key="1">
    <citation type="journal article" date="2018" name="J. Microbiol.">
        <title>Baekduia soli gen. nov., sp. nov., a novel bacterium isolated from the soil of Baekdu Mountain and proposal of a novel family name, Baekduiaceae fam. nov.</title>
        <authorList>
            <person name="An D.S."/>
            <person name="Siddiqi M.Z."/>
            <person name="Kim K.H."/>
            <person name="Yu H.S."/>
            <person name="Im W.T."/>
        </authorList>
    </citation>
    <scope>NUCLEOTIDE SEQUENCE [LARGE SCALE GENOMIC DNA]</scope>
    <source>
        <strain evidence="11 12">BR7-21</strain>
    </source>
</reference>
<evidence type="ECO:0000313" key="12">
    <source>
        <dbReference type="Proteomes" id="UP000321805"/>
    </source>
</evidence>
<dbReference type="InterPro" id="IPR037069">
    <property type="entry name" value="AcylCoA_DH/ox_N_sf"/>
</dbReference>
<dbReference type="InterPro" id="IPR013786">
    <property type="entry name" value="AcylCoA_DH/ox_N"/>
</dbReference>
<evidence type="ECO:0000256" key="3">
    <source>
        <dbReference type="ARBA" id="ARBA00019125"/>
    </source>
</evidence>
<dbReference type="FunFam" id="2.40.110.10:FF:000002">
    <property type="entry name" value="Acyl-CoA dehydrogenase fadE12"/>
    <property type="match status" value="1"/>
</dbReference>
<evidence type="ECO:0000256" key="6">
    <source>
        <dbReference type="ARBA" id="ARBA00023002"/>
    </source>
</evidence>
<dbReference type="GO" id="GO:0050660">
    <property type="term" value="F:flavin adenine dinucleotide binding"/>
    <property type="evidence" value="ECO:0007669"/>
    <property type="project" value="InterPro"/>
</dbReference>
<feature type="domain" description="Acyl-CoA oxidase/dehydrogenase middle" evidence="9">
    <location>
        <begin position="134"/>
        <end position="231"/>
    </location>
</feature>
<dbReference type="PIRSF" id="PIRSF016578">
    <property type="entry name" value="HsaA"/>
    <property type="match status" value="1"/>
</dbReference>
<dbReference type="SUPFAM" id="SSF47203">
    <property type="entry name" value="Acyl-CoA dehydrogenase C-terminal domain-like"/>
    <property type="match status" value="1"/>
</dbReference>
<comment type="cofactor">
    <cofactor evidence="1 7">
        <name>FAD</name>
        <dbReference type="ChEBI" id="CHEBI:57692"/>
    </cofactor>
</comment>
<sequence length="394" mass="41670">MSPAPSIPAASGPGYELDDDHRDFQEVCRAFVDREVRPLVREAERSQTFPAQLWPAMAAAGLLGVGHPEEHGGTGGGVLALTILSEELGRSCGGIAITPLVSSYMAAPHLARFGTDEQQRTWLAPVLAGEHVAAIAVTEPGAGSDVAGIQATARSADGGWTLHGTKMFITNAGLADVIIVAARTEAGGERRHAGISTFLVRRGAEGMSMGRPLEKMGWHSSDTREVHFDGCFVGEDRLLGGEGRGFQQIMEAFQVERVLLAGMGLGLAEEAIADTVAHMRARSAFGGPIGRMQALRHRVAEMRAAVDAARLVTYQAAARCDAGHPGAGTSVAMAKLVAARVACEVVDEAVQLFGGYGFIEETPIAMHYRDARILRIGGGTDEVQLEIIAKRMDL</sequence>
<dbReference type="GO" id="GO:0005737">
    <property type="term" value="C:cytoplasm"/>
    <property type="evidence" value="ECO:0007669"/>
    <property type="project" value="TreeGrafter"/>
</dbReference>
<evidence type="ECO:0000259" key="9">
    <source>
        <dbReference type="Pfam" id="PF02770"/>
    </source>
</evidence>
<feature type="domain" description="Acyl-CoA dehydrogenase/oxidase C-terminal" evidence="8">
    <location>
        <begin position="243"/>
        <end position="392"/>
    </location>
</feature>
<dbReference type="AlphaFoldDB" id="A0A5B8U0H3"/>
<dbReference type="SUPFAM" id="SSF56645">
    <property type="entry name" value="Acyl-CoA dehydrogenase NM domain-like"/>
    <property type="match status" value="1"/>
</dbReference>
<dbReference type="Gene3D" id="1.20.140.10">
    <property type="entry name" value="Butyryl-CoA Dehydrogenase, subunit A, domain 3"/>
    <property type="match status" value="1"/>
</dbReference>
<name>A0A5B8U0H3_9ACTN</name>
<organism evidence="11 12">
    <name type="scientific">Baekduia soli</name>
    <dbReference type="NCBI Taxonomy" id="496014"/>
    <lineage>
        <taxon>Bacteria</taxon>
        <taxon>Bacillati</taxon>
        <taxon>Actinomycetota</taxon>
        <taxon>Thermoleophilia</taxon>
        <taxon>Solirubrobacterales</taxon>
        <taxon>Baekduiaceae</taxon>
        <taxon>Baekduia</taxon>
    </lineage>
</organism>
<evidence type="ECO:0000256" key="5">
    <source>
        <dbReference type="ARBA" id="ARBA00022827"/>
    </source>
</evidence>
<evidence type="ECO:0000259" key="8">
    <source>
        <dbReference type="Pfam" id="PF00441"/>
    </source>
</evidence>
<dbReference type="OrthoDB" id="8876745at2"/>
<dbReference type="InterPro" id="IPR046373">
    <property type="entry name" value="Acyl-CoA_Oxase/DH_mid-dom_sf"/>
</dbReference>
<dbReference type="Pfam" id="PF00441">
    <property type="entry name" value="Acyl-CoA_dh_1"/>
    <property type="match status" value="1"/>
</dbReference>
<dbReference type="Pfam" id="PF02771">
    <property type="entry name" value="Acyl-CoA_dh_N"/>
    <property type="match status" value="1"/>
</dbReference>
<dbReference type="EMBL" id="CP042430">
    <property type="protein sequence ID" value="QEC46487.1"/>
    <property type="molecule type" value="Genomic_DNA"/>
</dbReference>
<dbReference type="KEGG" id="bsol:FSW04_02095"/>
<dbReference type="RefSeq" id="WP_146915745.1">
    <property type="nucleotide sequence ID" value="NZ_CP042430.1"/>
</dbReference>
<dbReference type="Pfam" id="PF02770">
    <property type="entry name" value="Acyl-CoA_dh_M"/>
    <property type="match status" value="1"/>
</dbReference>
<proteinExistence type="inferred from homology"/>
<dbReference type="InterPro" id="IPR006091">
    <property type="entry name" value="Acyl-CoA_Oxase/DH_mid-dom"/>
</dbReference>
<dbReference type="PANTHER" id="PTHR48083:SF2">
    <property type="entry name" value="MEDIUM-CHAIN SPECIFIC ACYL-COA DEHYDROGENASE, MITOCHONDRIAL"/>
    <property type="match status" value="1"/>
</dbReference>
<feature type="domain" description="Acyl-CoA dehydrogenase/oxidase N-terminal" evidence="10">
    <location>
        <begin position="19"/>
        <end position="130"/>
    </location>
</feature>
<evidence type="ECO:0000256" key="4">
    <source>
        <dbReference type="ARBA" id="ARBA00022630"/>
    </source>
</evidence>
<dbReference type="InterPro" id="IPR036250">
    <property type="entry name" value="AcylCo_DH-like_C"/>
</dbReference>
<dbReference type="GO" id="GO:0003995">
    <property type="term" value="F:acyl-CoA dehydrogenase activity"/>
    <property type="evidence" value="ECO:0007669"/>
    <property type="project" value="InterPro"/>
</dbReference>
<dbReference type="Proteomes" id="UP000321805">
    <property type="component" value="Chromosome"/>
</dbReference>
<protein>
    <recommendedName>
        <fullName evidence="3">Medium-chain specific acyl-CoA dehydrogenase, mitochondrial</fullName>
    </recommendedName>
</protein>
<dbReference type="InterPro" id="IPR009075">
    <property type="entry name" value="AcylCo_DH/oxidase_C"/>
</dbReference>
<dbReference type="FunFam" id="1.20.140.10:FF:000001">
    <property type="entry name" value="Acyl-CoA dehydrogenase"/>
    <property type="match status" value="1"/>
</dbReference>
<evidence type="ECO:0000256" key="7">
    <source>
        <dbReference type="RuleBase" id="RU362125"/>
    </source>
</evidence>
<evidence type="ECO:0000259" key="10">
    <source>
        <dbReference type="Pfam" id="PF02771"/>
    </source>
</evidence>